<dbReference type="Pfam" id="PF02801">
    <property type="entry name" value="Ketoacyl-synt_C"/>
    <property type="match status" value="1"/>
</dbReference>
<dbReference type="Pfam" id="PF00550">
    <property type="entry name" value="PP-binding"/>
    <property type="match status" value="1"/>
</dbReference>
<evidence type="ECO:0000313" key="19">
    <source>
        <dbReference type="EMBL" id="CAH1100015.1"/>
    </source>
</evidence>
<dbReference type="InterPro" id="IPR014043">
    <property type="entry name" value="Acyl_transferase_dom"/>
</dbReference>
<dbReference type="SUPFAM" id="SSF53901">
    <property type="entry name" value="Thiolase-like"/>
    <property type="match status" value="1"/>
</dbReference>
<dbReference type="InterPro" id="IPR042104">
    <property type="entry name" value="PKS_dehydratase_sf"/>
</dbReference>
<dbReference type="SMART" id="SM00829">
    <property type="entry name" value="PKS_ER"/>
    <property type="match status" value="1"/>
</dbReference>
<protein>
    <recommendedName>
        <fullName evidence="2">Fatty acid synthase</fullName>
        <ecNumber evidence="1">2.3.1.85</ecNumber>
    </recommendedName>
</protein>
<dbReference type="GO" id="GO:0006633">
    <property type="term" value="P:fatty acid biosynthetic process"/>
    <property type="evidence" value="ECO:0007669"/>
    <property type="project" value="UniProtKB-KW"/>
</dbReference>
<organism evidence="19 20">
    <name type="scientific">Psylliodes chrysocephalus</name>
    <dbReference type="NCBI Taxonomy" id="3402493"/>
    <lineage>
        <taxon>Eukaryota</taxon>
        <taxon>Metazoa</taxon>
        <taxon>Ecdysozoa</taxon>
        <taxon>Arthropoda</taxon>
        <taxon>Hexapoda</taxon>
        <taxon>Insecta</taxon>
        <taxon>Pterygota</taxon>
        <taxon>Neoptera</taxon>
        <taxon>Endopterygota</taxon>
        <taxon>Coleoptera</taxon>
        <taxon>Polyphaga</taxon>
        <taxon>Cucujiformia</taxon>
        <taxon>Chrysomeloidea</taxon>
        <taxon>Chrysomelidae</taxon>
        <taxon>Galerucinae</taxon>
        <taxon>Alticini</taxon>
        <taxon>Psylliodes</taxon>
    </lineage>
</organism>
<dbReference type="InterPro" id="IPR057326">
    <property type="entry name" value="KR_dom"/>
</dbReference>
<comment type="catalytic activity">
    <reaction evidence="15">
        <text>acetyl-CoA + n malonyl-CoA + 2n NADPH + 2n H(+) = a long-chain fatty acid + (n+1) CoA + n CO2 + 2n NADP(+).</text>
        <dbReference type="EC" id="2.3.1.85"/>
    </reaction>
</comment>
<evidence type="ECO:0000256" key="6">
    <source>
        <dbReference type="ARBA" id="ARBA00022679"/>
    </source>
</evidence>
<dbReference type="InterPro" id="IPR036736">
    <property type="entry name" value="ACP-like_sf"/>
</dbReference>
<dbReference type="SUPFAM" id="SSF47336">
    <property type="entry name" value="ACP-like"/>
    <property type="match status" value="1"/>
</dbReference>
<dbReference type="Pfam" id="PF00109">
    <property type="entry name" value="ketoacyl-synt"/>
    <property type="match status" value="1"/>
</dbReference>
<dbReference type="InterPro" id="IPR001227">
    <property type="entry name" value="Ac_transferase_dom_sf"/>
</dbReference>
<evidence type="ECO:0000259" key="17">
    <source>
        <dbReference type="PROSITE" id="PS52004"/>
    </source>
</evidence>
<dbReference type="Gene3D" id="3.10.129.110">
    <property type="entry name" value="Polyketide synthase dehydratase"/>
    <property type="match status" value="1"/>
</dbReference>
<dbReference type="Gene3D" id="3.40.47.10">
    <property type="match status" value="1"/>
</dbReference>
<evidence type="ECO:0000256" key="3">
    <source>
        <dbReference type="ARBA" id="ARBA00022450"/>
    </source>
</evidence>
<dbReference type="GO" id="GO:0016491">
    <property type="term" value="F:oxidoreductase activity"/>
    <property type="evidence" value="ECO:0007669"/>
    <property type="project" value="UniProtKB-KW"/>
</dbReference>
<gene>
    <name evidence="19" type="ORF">PSYICH_LOCUS2155</name>
</gene>
<evidence type="ECO:0000256" key="2">
    <source>
        <dbReference type="ARBA" id="ARBA00018769"/>
    </source>
</evidence>
<dbReference type="PANTHER" id="PTHR43775:SF7">
    <property type="entry name" value="FATTY ACID SYNTHASE"/>
    <property type="match status" value="1"/>
</dbReference>
<keyword evidence="13" id="KW-0275">Fatty acid biosynthesis</keyword>
<dbReference type="GO" id="GO:0016787">
    <property type="term" value="F:hydrolase activity"/>
    <property type="evidence" value="ECO:0007669"/>
    <property type="project" value="UniProtKB-KW"/>
</dbReference>
<dbReference type="InterPro" id="IPR016036">
    <property type="entry name" value="Malonyl_transacylase_ACP-bd"/>
</dbReference>
<keyword evidence="10" id="KW-0560">Oxidoreductase</keyword>
<keyword evidence="12" id="KW-0443">Lipid metabolism</keyword>
<feature type="active site" description="Proton donor; for dehydratase activity" evidence="16">
    <location>
        <position position="1018"/>
    </location>
</feature>
<keyword evidence="3" id="KW-0596">Phosphopantetheine</keyword>
<evidence type="ECO:0000256" key="16">
    <source>
        <dbReference type="PROSITE-ProRule" id="PRU01363"/>
    </source>
</evidence>
<evidence type="ECO:0000256" key="11">
    <source>
        <dbReference type="ARBA" id="ARBA00023027"/>
    </source>
</evidence>
<evidence type="ECO:0000256" key="5">
    <source>
        <dbReference type="ARBA" id="ARBA00022553"/>
    </source>
</evidence>
<dbReference type="PROSITE" id="PS52019">
    <property type="entry name" value="PKS_MFAS_DH"/>
    <property type="match status" value="1"/>
</dbReference>
<keyword evidence="8" id="KW-0276">Fatty acid metabolism</keyword>
<dbReference type="InterPro" id="IPR014031">
    <property type="entry name" value="Ketoacyl_synth_C"/>
</dbReference>
<name>A0A9P0CHK2_9CUCU</name>
<dbReference type="Pfam" id="PF21149">
    <property type="entry name" value="FAS_pseudo-KR"/>
    <property type="match status" value="1"/>
</dbReference>
<dbReference type="SMART" id="SM00822">
    <property type="entry name" value="PKS_KR"/>
    <property type="match status" value="1"/>
</dbReference>
<dbReference type="PROSITE" id="PS52004">
    <property type="entry name" value="KS3_2"/>
    <property type="match status" value="1"/>
</dbReference>
<dbReference type="SUPFAM" id="SSF52151">
    <property type="entry name" value="FabD/lysophospholipase-like"/>
    <property type="match status" value="1"/>
</dbReference>
<evidence type="ECO:0000313" key="20">
    <source>
        <dbReference type="Proteomes" id="UP001153636"/>
    </source>
</evidence>
<dbReference type="CDD" id="cd05195">
    <property type="entry name" value="enoyl_red"/>
    <property type="match status" value="1"/>
</dbReference>
<dbReference type="SMART" id="SM00827">
    <property type="entry name" value="PKS_AT"/>
    <property type="match status" value="1"/>
</dbReference>
<dbReference type="InterPro" id="IPR050091">
    <property type="entry name" value="PKS_NRPS_Biosynth_Enz"/>
</dbReference>
<accession>A0A9P0CHK2</accession>
<dbReference type="Gene3D" id="3.30.70.3290">
    <property type="match status" value="1"/>
</dbReference>
<dbReference type="PROSITE" id="PS00606">
    <property type="entry name" value="KS3_1"/>
    <property type="match status" value="1"/>
</dbReference>
<dbReference type="SUPFAM" id="SSF50129">
    <property type="entry name" value="GroES-like"/>
    <property type="match status" value="1"/>
</dbReference>
<dbReference type="Pfam" id="PF16197">
    <property type="entry name" value="KAsynt_C_assoc"/>
    <property type="match status" value="1"/>
</dbReference>
<dbReference type="Gene3D" id="3.90.180.10">
    <property type="entry name" value="Medium-chain alcohol dehydrogenases, catalytic domain"/>
    <property type="match status" value="1"/>
</dbReference>
<dbReference type="Pfam" id="PF21089">
    <property type="entry name" value="PKS_DH_N"/>
    <property type="match status" value="1"/>
</dbReference>
<keyword evidence="14" id="KW-0511">Multifunctional enzyme</keyword>
<evidence type="ECO:0000256" key="7">
    <source>
        <dbReference type="ARBA" id="ARBA00022801"/>
    </source>
</evidence>
<dbReference type="InterPro" id="IPR020841">
    <property type="entry name" value="PKS_Beta-ketoAc_synthase_dom"/>
</dbReference>
<dbReference type="InterPro" id="IPR018201">
    <property type="entry name" value="Ketoacyl_synth_AS"/>
</dbReference>
<evidence type="ECO:0000256" key="15">
    <source>
        <dbReference type="ARBA" id="ARBA00044883"/>
    </source>
</evidence>
<keyword evidence="20" id="KW-1185">Reference proteome</keyword>
<dbReference type="InterPro" id="IPR016035">
    <property type="entry name" value="Acyl_Trfase/lysoPLipase"/>
</dbReference>
<keyword evidence="11" id="KW-0520">NAD</keyword>
<keyword evidence="7" id="KW-0378">Hydrolase</keyword>
<dbReference type="Pfam" id="PF00698">
    <property type="entry name" value="Acyl_transf_1"/>
    <property type="match status" value="1"/>
</dbReference>
<dbReference type="Gene3D" id="3.40.50.720">
    <property type="entry name" value="NAD(P)-binding Rossmann-like Domain"/>
    <property type="match status" value="1"/>
</dbReference>
<dbReference type="EMBL" id="OV651822">
    <property type="protein sequence ID" value="CAH1100015.1"/>
    <property type="molecule type" value="Genomic_DNA"/>
</dbReference>
<feature type="region of interest" description="C-terminal hotdog fold" evidence="16">
    <location>
        <begin position="969"/>
        <end position="1112"/>
    </location>
</feature>
<dbReference type="InterPro" id="IPR011032">
    <property type="entry name" value="GroES-like_sf"/>
</dbReference>
<dbReference type="SMART" id="SM00825">
    <property type="entry name" value="PKS_KS"/>
    <property type="match status" value="1"/>
</dbReference>
<evidence type="ECO:0000256" key="10">
    <source>
        <dbReference type="ARBA" id="ARBA00023002"/>
    </source>
</evidence>
<proteinExistence type="predicted"/>
<feature type="region of interest" description="N-terminal hotdog fold" evidence="16">
    <location>
        <begin position="834"/>
        <end position="954"/>
    </location>
</feature>
<keyword evidence="5" id="KW-0597">Phosphoprotein</keyword>
<evidence type="ECO:0000256" key="13">
    <source>
        <dbReference type="ARBA" id="ARBA00023160"/>
    </source>
</evidence>
<feature type="active site" description="Proton acceptor; for dehydratase activity" evidence="16">
    <location>
        <position position="867"/>
    </location>
</feature>
<dbReference type="SUPFAM" id="SSF51735">
    <property type="entry name" value="NAD(P)-binding Rossmann-fold domains"/>
    <property type="match status" value="2"/>
</dbReference>
<dbReference type="InterPro" id="IPR036291">
    <property type="entry name" value="NAD(P)-bd_dom_sf"/>
</dbReference>
<dbReference type="InterPro" id="IPR013968">
    <property type="entry name" value="PKS_KR"/>
</dbReference>
<dbReference type="GO" id="GO:0004315">
    <property type="term" value="F:3-oxoacyl-[acyl-carrier-protein] synthase activity"/>
    <property type="evidence" value="ECO:0007669"/>
    <property type="project" value="InterPro"/>
</dbReference>
<evidence type="ECO:0000256" key="4">
    <source>
        <dbReference type="ARBA" id="ARBA00022516"/>
    </source>
</evidence>
<dbReference type="Gene3D" id="3.40.366.10">
    <property type="entry name" value="Malonyl-Coenzyme A Acyl Carrier Protein, domain 2"/>
    <property type="match status" value="1"/>
</dbReference>
<keyword evidence="9" id="KW-0521">NADP</keyword>
<dbReference type="Pfam" id="PF08659">
    <property type="entry name" value="KR"/>
    <property type="match status" value="1"/>
</dbReference>
<evidence type="ECO:0000256" key="14">
    <source>
        <dbReference type="ARBA" id="ARBA00023268"/>
    </source>
</evidence>
<dbReference type="InterPro" id="IPR049900">
    <property type="entry name" value="PKS_mFAS_DH"/>
</dbReference>
<evidence type="ECO:0000259" key="18">
    <source>
        <dbReference type="PROSITE" id="PS52019"/>
    </source>
</evidence>
<dbReference type="InterPro" id="IPR032821">
    <property type="entry name" value="PKS_assoc"/>
</dbReference>
<dbReference type="EC" id="2.3.1.85" evidence="1"/>
<reference evidence="19" key="1">
    <citation type="submission" date="2022-01" db="EMBL/GenBank/DDBJ databases">
        <authorList>
            <person name="King R."/>
        </authorList>
    </citation>
    <scope>NUCLEOTIDE SEQUENCE</scope>
</reference>
<dbReference type="InterPro" id="IPR049391">
    <property type="entry name" value="FAS_pseudo-KR"/>
</dbReference>
<dbReference type="InterPro" id="IPR049552">
    <property type="entry name" value="PKS_DH_N"/>
</dbReference>
<dbReference type="OrthoDB" id="3509362at2759"/>
<sequence>MENHDEIVISGISGRFPECNNVEEFKEALMKGKDLVTVNEKRYPKGFKNFPEKNSVIPEIDKFDAVFFKMSPIEAKYTNPRHRILLEAAYESIFDAGYNPEELKGSKTGVFVAMGMTRSQTDDILEDSYGNSYLGQNNFHAANRISYAFDFKGTSFAMDSACSSSLYAFSNAFSQLRAGEIDHALVLGANLTLNIEEVEEFNKMNVLSDACRVFNKDRSGFAVGEAVVSYFLSRKSNSRRVYATVLCAKTNVDGFKKEGIISPSPITQSVLMKEVYEEAKISMDDITYIELHGTGTQVGDVVECQSILDVFGQRKQPVLVGSVKSNVGHTLQASGLVGMTKVILAMESGMIPQNLYTDNIDTTIPGIGDEKIQIVKTNTPYNDGIMGVNSFGIGGANAHVALKPNGKRTLLPLSDIDNRLIQVSGRTEDAVNYFLDEIEKNQNEKQFLALIDEIHKMNIEGHCYRGYSVLGKTPKREISKCKSGKRPVWFIYSGMGSQWSGMGRDLMHIQVFRDTFNRCAEAVKPYGVNLENIIMKGSAEDLEDVENCFCAIIAISVSLTDLLTSLGIQPDFMAGHSLGEIGCAYSNGDLTPEQAVLLAYSRGYACKQTILPLGQMAAIGMSNEDLKTILPKDIYIVCQNSKDNITISGPQSSVKKFTEELTHQGVFNKLVDTANIAFHSKYLMDADKYMLEFLKKVLPDPKPRLNKWISTSVPPEQKGEIWAQYNSAEYHVFNFMNTVLFDEIYQHIEKNAIIIEIAPHGLLRSILRREIGPDNTLICLMNKTAENQEQFLLSSIGQIFLSGVQPNLRNLYKDVSFPVSRGTKMLSPLIKWDHSASYSVPKVKPEYFGKIVTVNISHEKHEFLKGHDIDGRILMPAAAYLELVWSVLAEKVLKKMEDLPVIFEDIRFERSTVLPDNETVQFLVNIFRDTGHFEIFESRSVVCSGKITATTNVADHYVSKEITKMDDNVAIMKREDVYKELMLGRYYFKGPFKSISETDIKGYVTKVEWFNNFIILMDSMMQVIMIATGNQTRDLMLPTTIKKFIIDPTAHLEETDQKYNTLLHDPYLNLVKSKGLELFDLKLARAPKRQKTQVDPVLQSYEFVNYNSLKNESYNFETSFSIAVQIILQNISGLTKYLSIAEVLETETSITEIENNLPKQTFAEIEYNKVIYNKIDNKYETIIINQSIADKYSINSFTEYVKQDGFIIYCGDLNYPMNQLDIIFQTPHLSLLRLKQTFPPLYDTINIRNSDFKWLKKLQNISKSSKKMTVFLFSQNEKNSGLIGLTNCLSREDTKVEFKAVLIDQGLDVFSADSTFYRDQLSKNLTFNILNNSNWGTYVHVPLGEVGEKIVKNAKVSVKTLGDLSTLSWVEMPGFLPKDLKLAAEIVDVKYMALNFRDTLVATGDLHVKFFEPSDDNTKLGYEYSGITKSGRKVMGMIFLNEFNTELQADCDFTWDVPSRWTLEEAATVPIVYATCYYALIIRGQMAKGNSILIHAGSGGIGMAAIRIALSLKATIFTTVGSQKKKEFLLKTFPDLEEGNIGNSRDTTFFNLIKTKTKGKGVDIILNSLAGELFQTSLNLMAPEGKFLELGVKDFASGSKITSGLFLNNCTVHGVFVDKLFEDGSQMKRKIFEIVKKGIETGVVKPLPTTVFEKTQLEPAWRYLASGKHIGKVLIKLSDEESNGPVSVSAIPRIKFNPEKVFIIIGGLGGMGMELASWLLTKGVRKMILNGRRNVWNGYQSYNIAKWQSYKDVIIQIDQNDSSKYEEAEKLILDAQKLGNIGGIFNIALVLRDNAILNQSPSDFEEAFKPKIRSCENLDRITRRCCPHLEHFVVFSSIVSSRGNIGQTNYGMTNSAMERLCEYRRKDNLPGLAVQWGPVGDVGVLITDVAYKQESLGLEPQGIDSCLNALEKFMIKDVVVGSSVILAENRKTGTEGVTEKTPANIVAHILGIENIESIDGSKKLYEFGLDSLMVSEIKQTLYRHFLLEYDKPAIRELSFDYLVNLNA</sequence>
<dbReference type="InterPro" id="IPR016039">
    <property type="entry name" value="Thiolase-like"/>
</dbReference>
<dbReference type="CDD" id="cd00833">
    <property type="entry name" value="PKS"/>
    <property type="match status" value="1"/>
</dbReference>
<evidence type="ECO:0000256" key="1">
    <source>
        <dbReference type="ARBA" id="ARBA00012873"/>
    </source>
</evidence>
<keyword evidence="4" id="KW-0444">Lipid biosynthesis</keyword>
<evidence type="ECO:0000256" key="12">
    <source>
        <dbReference type="ARBA" id="ARBA00023098"/>
    </source>
</evidence>
<dbReference type="InterPro" id="IPR014030">
    <property type="entry name" value="Ketoacyl_synth_N"/>
</dbReference>
<dbReference type="Pfam" id="PF13602">
    <property type="entry name" value="ADH_zinc_N_2"/>
    <property type="match status" value="1"/>
</dbReference>
<evidence type="ECO:0000256" key="9">
    <source>
        <dbReference type="ARBA" id="ARBA00022857"/>
    </source>
</evidence>
<feature type="domain" description="Ketosynthase family 3 (KS3)" evidence="17">
    <location>
        <begin position="4"/>
        <end position="404"/>
    </location>
</feature>
<dbReference type="Proteomes" id="UP001153636">
    <property type="component" value="Chromosome 10"/>
</dbReference>
<feature type="domain" description="PKS/mFAS DH" evidence="18">
    <location>
        <begin position="834"/>
        <end position="1112"/>
    </location>
</feature>
<dbReference type="GO" id="GO:0004312">
    <property type="term" value="F:fatty acid synthase activity"/>
    <property type="evidence" value="ECO:0007669"/>
    <property type="project" value="UniProtKB-EC"/>
</dbReference>
<dbReference type="PANTHER" id="PTHR43775">
    <property type="entry name" value="FATTY ACID SYNTHASE"/>
    <property type="match status" value="1"/>
</dbReference>
<dbReference type="SUPFAM" id="SSF55048">
    <property type="entry name" value="Probable ACP-binding domain of malonyl-CoA ACP transacylase"/>
    <property type="match status" value="1"/>
</dbReference>
<dbReference type="Gene3D" id="1.10.1200.10">
    <property type="entry name" value="ACP-like"/>
    <property type="match status" value="1"/>
</dbReference>
<evidence type="ECO:0000256" key="8">
    <source>
        <dbReference type="ARBA" id="ARBA00022832"/>
    </source>
</evidence>
<dbReference type="InterPro" id="IPR020843">
    <property type="entry name" value="ER"/>
</dbReference>
<dbReference type="InterPro" id="IPR009081">
    <property type="entry name" value="PP-bd_ACP"/>
</dbReference>
<keyword evidence="6" id="KW-0808">Transferase</keyword>